<protein>
    <submittedName>
        <fullName evidence="2">Helix-turn-helix domain-containing protein</fullName>
    </submittedName>
</protein>
<dbReference type="Gene3D" id="1.10.260.40">
    <property type="entry name" value="lambda repressor-like DNA-binding domains"/>
    <property type="match status" value="1"/>
</dbReference>
<dbReference type="InterPro" id="IPR010982">
    <property type="entry name" value="Lambda_DNA-bd_dom_sf"/>
</dbReference>
<comment type="caution">
    <text evidence="2">The sequence shown here is derived from an EMBL/GenBank/DDBJ whole genome shotgun (WGS) entry which is preliminary data.</text>
</comment>
<dbReference type="Gene3D" id="2.60.40.10">
    <property type="entry name" value="Immunoglobulins"/>
    <property type="match status" value="1"/>
</dbReference>
<dbReference type="Pfam" id="PF01381">
    <property type="entry name" value="HTH_3"/>
    <property type="match status" value="1"/>
</dbReference>
<sequence length="209" mass="23189">MSKFDLAHLLKDLVVQTGLSKKALAEQAKISRQSLYNLLNGDISEVKVSTLVNLASALRVHPLELLRPYFNGYILDCDSRSSSNLIKGLNAGFIEDVTYPDYSSVSVNQTFDKTWLVINTGSVPWEDLYLVCQDEPCEIRGLCVGLKPQYRKIPIPYTLPGEKVELTVTLTAPVIPGSVRSEWKAENVQGQLVLGSKFPLYCLVKVVSL</sequence>
<dbReference type="SUPFAM" id="SSF47413">
    <property type="entry name" value="lambda repressor-like DNA-binding domains"/>
    <property type="match status" value="1"/>
</dbReference>
<feature type="domain" description="HTH cro/C1-type" evidence="1">
    <location>
        <begin position="10"/>
        <end position="65"/>
    </location>
</feature>
<dbReference type="CDD" id="cd00093">
    <property type="entry name" value="HTH_XRE"/>
    <property type="match status" value="1"/>
</dbReference>
<accession>A0ABS3Q5H1</accession>
<dbReference type="Proteomes" id="UP000664835">
    <property type="component" value="Unassembled WGS sequence"/>
</dbReference>
<dbReference type="PROSITE" id="PS50943">
    <property type="entry name" value="HTH_CROC1"/>
    <property type="match status" value="1"/>
</dbReference>
<evidence type="ECO:0000313" key="2">
    <source>
        <dbReference type="EMBL" id="MBO1927568.1"/>
    </source>
</evidence>
<evidence type="ECO:0000259" key="1">
    <source>
        <dbReference type="PROSITE" id="PS50943"/>
    </source>
</evidence>
<dbReference type="PANTHER" id="PTHR20930:SF0">
    <property type="entry name" value="PROTEIN ILRUN"/>
    <property type="match status" value="1"/>
</dbReference>
<evidence type="ECO:0000313" key="3">
    <source>
        <dbReference type="Proteomes" id="UP000664835"/>
    </source>
</evidence>
<reference evidence="2 3" key="1">
    <citation type="submission" date="2021-03" db="EMBL/GenBank/DDBJ databases">
        <title>Thiomicrorhabdus sp.nov.,novel sulfur-oxidizing bacteria isolated from coastal sediment.</title>
        <authorList>
            <person name="Liu X."/>
        </authorList>
    </citation>
    <scope>NUCLEOTIDE SEQUENCE [LARGE SCALE GENOMIC DNA]</scope>
    <source>
        <strain evidence="2 3">6S2-11</strain>
    </source>
</reference>
<name>A0ABS3Q5H1_9GAMM</name>
<dbReference type="InterPro" id="IPR032350">
    <property type="entry name" value="Nbr1_FW"/>
</dbReference>
<dbReference type="EMBL" id="JAGETV010000013">
    <property type="protein sequence ID" value="MBO1927568.1"/>
    <property type="molecule type" value="Genomic_DNA"/>
</dbReference>
<dbReference type="InterPro" id="IPR001387">
    <property type="entry name" value="Cro/C1-type_HTH"/>
</dbReference>
<gene>
    <name evidence="2" type="ORF">J3998_08245</name>
</gene>
<dbReference type="CDD" id="cd14947">
    <property type="entry name" value="NBR1_like"/>
    <property type="match status" value="1"/>
</dbReference>
<dbReference type="Pfam" id="PF16158">
    <property type="entry name" value="N_BRCA1_IG"/>
    <property type="match status" value="1"/>
</dbReference>
<organism evidence="2 3">
    <name type="scientific">Thiomicrorhabdus marina</name>
    <dbReference type="NCBI Taxonomy" id="2818442"/>
    <lineage>
        <taxon>Bacteria</taxon>
        <taxon>Pseudomonadati</taxon>
        <taxon>Pseudomonadota</taxon>
        <taxon>Gammaproteobacteria</taxon>
        <taxon>Thiotrichales</taxon>
        <taxon>Piscirickettsiaceae</taxon>
        <taxon>Thiomicrorhabdus</taxon>
    </lineage>
</organism>
<proteinExistence type="predicted"/>
<dbReference type="InterPro" id="IPR013783">
    <property type="entry name" value="Ig-like_fold"/>
</dbReference>
<dbReference type="SMART" id="SM00530">
    <property type="entry name" value="HTH_XRE"/>
    <property type="match status" value="1"/>
</dbReference>
<dbReference type="PANTHER" id="PTHR20930">
    <property type="entry name" value="OVARIAN CARCINOMA ANTIGEN CA125-RELATED"/>
    <property type="match status" value="1"/>
</dbReference>
<keyword evidence="3" id="KW-1185">Reference proteome</keyword>
<dbReference type="RefSeq" id="WP_208149929.1">
    <property type="nucleotide sequence ID" value="NZ_JAGETV010000013.1"/>
</dbReference>